<dbReference type="OrthoDB" id="245150at2759"/>
<dbReference type="PANTHER" id="PTHR13149:SF0">
    <property type="entry name" value="VACUOLAR PROTEIN-SORTING-ASSOCIATED PROTEIN 25"/>
    <property type="match status" value="1"/>
</dbReference>
<evidence type="ECO:0000256" key="1">
    <source>
        <dbReference type="ARBA" id="ARBA00004496"/>
    </source>
</evidence>
<keyword evidence="4" id="KW-0813">Transport</keyword>
<dbReference type="Gene3D" id="1.10.10.570">
    <property type="entry name" value="Winged helix' DNA-binding domain. Chain C. Domain 1"/>
    <property type="match status" value="1"/>
</dbReference>
<proteinExistence type="inferred from homology"/>
<evidence type="ECO:0000256" key="4">
    <source>
        <dbReference type="ARBA" id="ARBA00022448"/>
    </source>
</evidence>
<dbReference type="InterPro" id="IPR014041">
    <property type="entry name" value="ESCRT-II_cplx_Vps25-sub_N"/>
</dbReference>
<name>A0A9P0A3K4_BEMTA</name>
<gene>
    <name evidence="8" type="ORF">BEMITA_LOCUS2881</name>
</gene>
<dbReference type="InterPro" id="IPR036388">
    <property type="entry name" value="WH-like_DNA-bd_sf"/>
</dbReference>
<dbReference type="GO" id="GO:0016236">
    <property type="term" value="P:macroautophagy"/>
    <property type="evidence" value="ECO:0007669"/>
    <property type="project" value="UniProtKB-ARBA"/>
</dbReference>
<keyword evidence="6" id="KW-0653">Protein transport</keyword>
<reference evidence="8" key="1">
    <citation type="submission" date="2021-12" db="EMBL/GenBank/DDBJ databases">
        <authorList>
            <person name="King R."/>
        </authorList>
    </citation>
    <scope>NUCLEOTIDE SEQUENCE</scope>
</reference>
<dbReference type="GO" id="GO:0042803">
    <property type="term" value="F:protein homodimerization activity"/>
    <property type="evidence" value="ECO:0007669"/>
    <property type="project" value="TreeGrafter"/>
</dbReference>
<evidence type="ECO:0000256" key="2">
    <source>
        <dbReference type="ARBA" id="ARBA00009674"/>
    </source>
</evidence>
<keyword evidence="9" id="KW-1185">Reference proteome</keyword>
<evidence type="ECO:0000256" key="5">
    <source>
        <dbReference type="ARBA" id="ARBA00022490"/>
    </source>
</evidence>
<evidence type="ECO:0000313" key="9">
    <source>
        <dbReference type="Proteomes" id="UP001152759"/>
    </source>
</evidence>
<dbReference type="Pfam" id="PF05871">
    <property type="entry name" value="ESCRT-II"/>
    <property type="match status" value="1"/>
</dbReference>
<dbReference type="Proteomes" id="UP001152759">
    <property type="component" value="Chromosome 10"/>
</dbReference>
<dbReference type="PANTHER" id="PTHR13149">
    <property type="entry name" value="VACUOLAR PROTEIN SORTING-ASSOCIATED PROTEIN VPS25"/>
    <property type="match status" value="1"/>
</dbReference>
<evidence type="ECO:0000256" key="7">
    <source>
        <dbReference type="ARBA" id="ARBA00030094"/>
    </source>
</evidence>
<dbReference type="InterPro" id="IPR036390">
    <property type="entry name" value="WH_DNA-bd_sf"/>
</dbReference>
<evidence type="ECO:0000256" key="6">
    <source>
        <dbReference type="ARBA" id="ARBA00022927"/>
    </source>
</evidence>
<dbReference type="KEGG" id="btab:109044427"/>
<dbReference type="FunFam" id="1.10.10.570:FF:000003">
    <property type="entry name" value="Vacuolar protein-sorting-associated protein 25"/>
    <property type="match status" value="1"/>
</dbReference>
<accession>A0A9P0A3K4</accession>
<dbReference type="GO" id="GO:0000814">
    <property type="term" value="C:ESCRT II complex"/>
    <property type="evidence" value="ECO:0007669"/>
    <property type="project" value="InterPro"/>
</dbReference>
<protein>
    <recommendedName>
        <fullName evidence="3">Vacuolar protein-sorting-associated protein 25</fullName>
    </recommendedName>
    <alternativeName>
        <fullName evidence="7">ESCRT-II complex subunit VPS25</fullName>
    </alternativeName>
</protein>
<dbReference type="Gene3D" id="1.10.10.10">
    <property type="entry name" value="Winged helix-like DNA-binding domain superfamily/Winged helix DNA-binding domain"/>
    <property type="match status" value="1"/>
</dbReference>
<comment type="subcellular location">
    <subcellularLocation>
        <location evidence="1">Cytoplasm</location>
    </subcellularLocation>
</comment>
<comment type="similarity">
    <text evidence="2">Belongs to the VPS25 family.</text>
</comment>
<keyword evidence="5" id="KW-0963">Cytoplasm</keyword>
<dbReference type="GO" id="GO:0043328">
    <property type="term" value="P:protein transport to vacuole involved in ubiquitin-dependent protein catabolic process via the multivesicular body sorting pathway"/>
    <property type="evidence" value="ECO:0007669"/>
    <property type="project" value="TreeGrafter"/>
</dbReference>
<dbReference type="FunFam" id="1.10.10.10:FF:000141">
    <property type="entry name" value="vacuolar protein-sorting-associated protein 25"/>
    <property type="match status" value="1"/>
</dbReference>
<dbReference type="EMBL" id="OU963871">
    <property type="protein sequence ID" value="CAH0383429.1"/>
    <property type="molecule type" value="Genomic_DNA"/>
</dbReference>
<dbReference type="GO" id="GO:0005198">
    <property type="term" value="F:structural molecule activity"/>
    <property type="evidence" value="ECO:0007669"/>
    <property type="project" value="TreeGrafter"/>
</dbReference>
<evidence type="ECO:0000256" key="3">
    <source>
        <dbReference type="ARBA" id="ARBA00017934"/>
    </source>
</evidence>
<evidence type="ECO:0000313" key="8">
    <source>
        <dbReference type="EMBL" id="CAH0383429.1"/>
    </source>
</evidence>
<dbReference type="AlphaFoldDB" id="A0A9P0A3K4"/>
<dbReference type="SUPFAM" id="SSF46785">
    <property type="entry name" value="Winged helix' DNA-binding domain"/>
    <property type="match status" value="2"/>
</dbReference>
<organism evidence="8 9">
    <name type="scientific">Bemisia tabaci</name>
    <name type="common">Sweetpotato whitefly</name>
    <name type="synonym">Aleurodes tabaci</name>
    <dbReference type="NCBI Taxonomy" id="7038"/>
    <lineage>
        <taxon>Eukaryota</taxon>
        <taxon>Metazoa</taxon>
        <taxon>Ecdysozoa</taxon>
        <taxon>Arthropoda</taxon>
        <taxon>Hexapoda</taxon>
        <taxon>Insecta</taxon>
        <taxon>Pterygota</taxon>
        <taxon>Neoptera</taxon>
        <taxon>Paraneoptera</taxon>
        <taxon>Hemiptera</taxon>
        <taxon>Sternorrhyncha</taxon>
        <taxon>Aleyrodoidea</taxon>
        <taxon>Aleyrodidae</taxon>
        <taxon>Aleyrodinae</taxon>
        <taxon>Bemisia</taxon>
    </lineage>
</organism>
<sequence length="172" mass="19809">MAEINWPWQYNFPPFFTIQPNKETQKLQLDAWKSLVLDYCRSTKQCVIDVREANNSPVFHNAAISRKLPPEGILLVLEELAASGNAEPLDKTKTRWFIFWRTLQELASIIHTWAKDNGFTNTVCTFYELTNTPDQEFSGIDEDVLQKALKELEKQGKAEVILSPEINGVKFF</sequence>
<dbReference type="InterPro" id="IPR008570">
    <property type="entry name" value="ESCRT-II_cplx_Vps25-sub"/>
</dbReference>